<keyword evidence="10" id="KW-1185">Reference proteome</keyword>
<evidence type="ECO:0000256" key="7">
    <source>
        <dbReference type="RuleBase" id="RU365103"/>
    </source>
</evidence>
<protein>
    <recommendedName>
        <fullName evidence="3 7">3-deoxy-D-manno-octulosonic acid transferase</fullName>
        <shortName evidence="7">Kdo transferase</shortName>
        <ecNumber evidence="2 7">2.4.99.12</ecNumber>
    </recommendedName>
    <alternativeName>
        <fullName evidence="5 7">Lipid IV(A) 3-deoxy-D-manno-octulosonic acid transferase</fullName>
    </alternativeName>
</protein>
<proteinExistence type="inferred from homology"/>
<evidence type="ECO:0000256" key="2">
    <source>
        <dbReference type="ARBA" id="ARBA00012621"/>
    </source>
</evidence>
<dbReference type="Pfam" id="PF04413">
    <property type="entry name" value="Glycos_transf_N"/>
    <property type="match status" value="1"/>
</dbReference>
<evidence type="ECO:0000313" key="10">
    <source>
        <dbReference type="Proteomes" id="UP001200145"/>
    </source>
</evidence>
<keyword evidence="7" id="KW-1003">Cell membrane</keyword>
<dbReference type="InterPro" id="IPR039901">
    <property type="entry name" value="Kdotransferase"/>
</dbReference>
<dbReference type="RefSeq" id="WP_234865243.1">
    <property type="nucleotide sequence ID" value="NZ_JAKEVY010000002.1"/>
</dbReference>
<feature type="domain" description="3-deoxy-D-manno-octulosonic-acid transferase N-terminal" evidence="8">
    <location>
        <begin position="36"/>
        <end position="208"/>
    </location>
</feature>
<dbReference type="Proteomes" id="UP001200145">
    <property type="component" value="Unassembled WGS sequence"/>
</dbReference>
<comment type="catalytic activity">
    <reaction evidence="6 7">
        <text>lipid IVA (E. coli) + CMP-3-deoxy-beta-D-manno-octulosonate = alpha-Kdo-(2-&gt;6)-lipid IVA (E. coli) + CMP + H(+)</text>
        <dbReference type="Rhea" id="RHEA:28066"/>
        <dbReference type="ChEBI" id="CHEBI:15378"/>
        <dbReference type="ChEBI" id="CHEBI:58603"/>
        <dbReference type="ChEBI" id="CHEBI:60364"/>
        <dbReference type="ChEBI" id="CHEBI:60377"/>
        <dbReference type="ChEBI" id="CHEBI:85987"/>
        <dbReference type="EC" id="2.4.99.12"/>
    </reaction>
</comment>
<dbReference type="SUPFAM" id="SSF53756">
    <property type="entry name" value="UDP-Glycosyltransferase/glycogen phosphorylase"/>
    <property type="match status" value="1"/>
</dbReference>
<comment type="pathway">
    <text evidence="1 7">Bacterial outer membrane biogenesis; LPS core biosynthesis.</text>
</comment>
<dbReference type="Gene3D" id="3.40.50.11720">
    <property type="entry name" value="3-Deoxy-D-manno-octulosonic-acid transferase, N-terminal domain"/>
    <property type="match status" value="1"/>
</dbReference>
<dbReference type="GO" id="GO:0016740">
    <property type="term" value="F:transferase activity"/>
    <property type="evidence" value="ECO:0007669"/>
    <property type="project" value="UniProtKB-KW"/>
</dbReference>
<reference evidence="9 10" key="1">
    <citation type="submission" date="2022-01" db="EMBL/GenBank/DDBJ databases">
        <title>Flavihumibacter sp. nov., isolated from sediment of a river.</title>
        <authorList>
            <person name="Liu H."/>
        </authorList>
    </citation>
    <scope>NUCLEOTIDE SEQUENCE [LARGE SCALE GENOMIC DNA]</scope>
    <source>
        <strain evidence="9 10">RY-1</strain>
    </source>
</reference>
<organism evidence="9 10">
    <name type="scientific">Flavihumibacter fluminis</name>
    <dbReference type="NCBI Taxonomy" id="2909236"/>
    <lineage>
        <taxon>Bacteria</taxon>
        <taxon>Pseudomonadati</taxon>
        <taxon>Bacteroidota</taxon>
        <taxon>Chitinophagia</taxon>
        <taxon>Chitinophagales</taxon>
        <taxon>Chitinophagaceae</taxon>
        <taxon>Flavihumibacter</taxon>
    </lineage>
</organism>
<comment type="similarity">
    <text evidence="7">Belongs to the glycosyltransferase group 1 family.</text>
</comment>
<evidence type="ECO:0000313" key="9">
    <source>
        <dbReference type="EMBL" id="MCF1714510.1"/>
    </source>
</evidence>
<evidence type="ECO:0000259" key="8">
    <source>
        <dbReference type="Pfam" id="PF04413"/>
    </source>
</evidence>
<keyword evidence="7" id="KW-0448">Lipopolysaccharide biosynthesis</keyword>
<evidence type="ECO:0000256" key="6">
    <source>
        <dbReference type="ARBA" id="ARBA00049183"/>
    </source>
</evidence>
<dbReference type="InterPro" id="IPR038107">
    <property type="entry name" value="Glycos_transf_N_sf"/>
</dbReference>
<dbReference type="PANTHER" id="PTHR42755:SF1">
    <property type="entry name" value="3-DEOXY-D-MANNO-OCTULOSONIC ACID TRANSFERASE, MITOCHONDRIAL-RELATED"/>
    <property type="match status" value="1"/>
</dbReference>
<evidence type="ECO:0000256" key="1">
    <source>
        <dbReference type="ARBA" id="ARBA00004713"/>
    </source>
</evidence>
<keyword evidence="4 7" id="KW-0808">Transferase</keyword>
<accession>A0ABS9BGV4</accession>
<dbReference type="InterPro" id="IPR007507">
    <property type="entry name" value="Glycos_transf_N"/>
</dbReference>
<comment type="subcellular location">
    <subcellularLocation>
        <location evidence="7">Cell membrane</location>
    </subcellularLocation>
</comment>
<name>A0ABS9BGV4_9BACT</name>
<dbReference type="Gene3D" id="3.40.50.2000">
    <property type="entry name" value="Glycogen Phosphorylase B"/>
    <property type="match status" value="1"/>
</dbReference>
<evidence type="ECO:0000256" key="5">
    <source>
        <dbReference type="ARBA" id="ARBA00031445"/>
    </source>
</evidence>
<sequence>MSLLLYNLFIVFYRWALQLAARWNPKAQKWVEGRKEWEQALIRFRQQDQRPLVWMHCASLGEFEQGRPILEWIRANYPNHSILLSFFSPSGYEIRKNYAGADYVCYLPMDSARNARQFIETASPSLVIWVRYEFWYHFLNILSGKNIPVILIAGRFRKSQPFFRSYGRLHRHMLTCFQHLFLQDGASAELLSKVGIHKTTVAGDTRYDRVSAIAEKFEPIPEIEDFVGNNPVIVCGSTWPEDEEELDHFANTRPDIRFIIAPHEIYEEHLRDMEKLFQHTVRFSVWKQSPDAGTTANVLIIDNIGMLSRLYKYAKLAYVGGGFGDDGLHNILEAAVYGVPVIHGPVYDRFPEATELIEEGGGFAVSTALELENRFNQLLTEENALATASRAAATFVASRRGASAYIQTYLEEKRLLTS</sequence>
<evidence type="ECO:0000256" key="4">
    <source>
        <dbReference type="ARBA" id="ARBA00022679"/>
    </source>
</evidence>
<dbReference type="PANTHER" id="PTHR42755">
    <property type="entry name" value="3-DEOXY-MANNO-OCTULOSONATE CYTIDYLYLTRANSFERASE"/>
    <property type="match status" value="1"/>
</dbReference>
<gene>
    <name evidence="9" type="ORF">L0U88_07705</name>
</gene>
<comment type="function">
    <text evidence="7">Involved in lipopolysaccharide (LPS) biosynthesis. Catalyzes the transfer of 3-deoxy-D-manno-octulosonate (Kdo) residue(s) from CMP-Kdo to lipid IV(A), the tetraacyldisaccharide-1,4'-bisphosphate precursor of lipid A.</text>
</comment>
<dbReference type="EMBL" id="JAKEVY010000002">
    <property type="protein sequence ID" value="MCF1714510.1"/>
    <property type="molecule type" value="Genomic_DNA"/>
</dbReference>
<comment type="caution">
    <text evidence="9">The sequence shown here is derived from an EMBL/GenBank/DDBJ whole genome shotgun (WGS) entry which is preliminary data.</text>
</comment>
<evidence type="ECO:0000256" key="3">
    <source>
        <dbReference type="ARBA" id="ARBA00019077"/>
    </source>
</evidence>
<dbReference type="EC" id="2.4.99.12" evidence="2 7"/>
<keyword evidence="7" id="KW-0472">Membrane</keyword>